<feature type="compositionally biased region" description="Basic and acidic residues" evidence="4">
    <location>
        <begin position="821"/>
        <end position="830"/>
    </location>
</feature>
<accession>A0A1Y1HJN7</accession>
<feature type="domain" description="TOG" evidence="5">
    <location>
        <begin position="1779"/>
        <end position="2041"/>
    </location>
</feature>
<organism evidence="6 7">
    <name type="scientific">Klebsormidium nitens</name>
    <name type="common">Green alga</name>
    <name type="synonym">Ulothrix nitens</name>
    <dbReference type="NCBI Taxonomy" id="105231"/>
    <lineage>
        <taxon>Eukaryota</taxon>
        <taxon>Viridiplantae</taxon>
        <taxon>Streptophyta</taxon>
        <taxon>Klebsormidiophyceae</taxon>
        <taxon>Klebsormidiales</taxon>
        <taxon>Klebsormidiaceae</taxon>
        <taxon>Klebsormidium</taxon>
    </lineage>
</organism>
<dbReference type="Gene3D" id="1.25.10.10">
    <property type="entry name" value="Leucine-rich Repeat Variant"/>
    <property type="match status" value="8"/>
</dbReference>
<dbReference type="PANTHER" id="PTHR23346:SF7">
    <property type="entry name" value="STALLED RIBOSOME SENSOR GCN1"/>
    <property type="match status" value="1"/>
</dbReference>
<dbReference type="GO" id="GO:0034198">
    <property type="term" value="P:cellular response to amino acid starvation"/>
    <property type="evidence" value="ECO:0000318"/>
    <property type="project" value="GO_Central"/>
</dbReference>
<dbReference type="InterPro" id="IPR057546">
    <property type="entry name" value="HEAT_GCN1"/>
</dbReference>
<dbReference type="Pfam" id="PF24993">
    <property type="entry name" value="GNC1_N"/>
    <property type="match status" value="1"/>
</dbReference>
<evidence type="ECO:0000256" key="3">
    <source>
        <dbReference type="PROSITE-ProRule" id="PRU00103"/>
    </source>
</evidence>
<dbReference type="Proteomes" id="UP000054558">
    <property type="component" value="Unassembled WGS sequence"/>
</dbReference>
<proteinExistence type="inferred from homology"/>
<evidence type="ECO:0000256" key="2">
    <source>
        <dbReference type="ARBA" id="ARBA00022737"/>
    </source>
</evidence>
<evidence type="ECO:0000313" key="6">
    <source>
        <dbReference type="EMBL" id="GAQ78750.1"/>
    </source>
</evidence>
<dbReference type="Pfam" id="PF23271">
    <property type="entry name" value="HEAT_GCN1"/>
    <property type="match status" value="1"/>
</dbReference>
<feature type="repeat" description="HEAT" evidence="3">
    <location>
        <begin position="1636"/>
        <end position="1674"/>
    </location>
</feature>
<dbReference type="SUPFAM" id="SSF48371">
    <property type="entry name" value="ARM repeat"/>
    <property type="match status" value="5"/>
</dbReference>
<feature type="domain" description="TOG" evidence="5">
    <location>
        <begin position="1344"/>
        <end position="1575"/>
    </location>
</feature>
<dbReference type="EMBL" id="DF236967">
    <property type="protein sequence ID" value="GAQ78750.1"/>
    <property type="molecule type" value="Genomic_DNA"/>
</dbReference>
<protein>
    <submittedName>
        <fullName evidence="6">Protein ILITYHIA</fullName>
    </submittedName>
</protein>
<dbReference type="Pfam" id="PF24987">
    <property type="entry name" value="HEAT_EF3_N"/>
    <property type="match status" value="3"/>
</dbReference>
<comment type="similarity">
    <text evidence="1">Belongs to the GCN1 family.</text>
</comment>
<keyword evidence="2" id="KW-0677">Repeat</keyword>
<dbReference type="GO" id="GO:0005829">
    <property type="term" value="C:cytosol"/>
    <property type="evidence" value="ECO:0000318"/>
    <property type="project" value="GO_Central"/>
</dbReference>
<sequence>MAESAVEPAAESTVPDPFAALERAATHLASSSVKERISVFDASLASAVANEDFPLDEKAGEFVALIFRTLPLYDDRKSQAAVDRVLFDAINREPAFVKAFAGTLVQTVEKNHNSIGNRGRFRLLQWISLLIRTSPDIAKAKGAFLRLAGALAVLLTDLLRGGERLWRVAERHFKMLPVEVPASVPVFLEVVGGDKAPTGVLGLVLALLDYAQSKEALLEEKKALFLDLYVKTVLSSKDKPAPFFSQAFRPLLKRLSHDDFTSSILPTAVRMLRRSPEVVIEAIRDLVESVSLDLSKHALELLPPLLQHVRHADESFRTSAADVVRGLAAQSSDLDVVEKMFEAAKALLGGSEGKLPNWYQRAGVVTAVNALVAAPGSTKSVAPLAAKVSNYLMTFYKSEGNEDVRLIVLSTLGGWLARSGASMPADAGAFFSAGLKEKETLRRAHLRALRKATTSSDVNEKLLLLADPLLALVKGAVAKAAQRLEGIYSMLLLCRFSSLDAALEDKIVKEKAWTSVLQKDSPFISSTLVSKLSTEDTLALADLLGSIVLHHQSRVAQSADGAQELYKTLVLLLVHPAWDVRRTVTATIARTHASSTSIAEPLLDGFVAWLPVFEHRLKASSEPAESTDKSTDKSSDKTVDSAAPPPGLLAKALIAISSPALVSSPEKSCELFVAAHHPVVARGRRKGSVWRALSRGLKKQGGDVNALMASNAETLTQVLLGPHGLTSRRYSNSRAAVAGLATAMQIFPGDFFPHLFSALEKLGDRNLHDALTERDVKIFNTPDGILSTEEGLYKAEVVQDKNRRGARGRFKMYDDDDDEDTSSKKPESKPAVRPSLATGKKERPGQKAEKKTAKEEFREQQLKEEAEIRARLQQIQETLSLELEALGTAAIANRDFAHDHLPQLVEEVRPLLRNPLVDGDAYDTTSQLAQCVYPPLRYLSYDIATALRLVTTDPAHVVGQLASGPAKKGKQEQSTVERVTAGLVAATQEGPLPTPTFGFVWPVLEQVLLADKKTKLHDDLLAVFALHVAPVMDLPRHRMIAALYQVLGCVPVYHDKVVPLLRQLCQGLEEDEVFGALTGITSQHAHVRHACLDSLASIPSLASSSVPPSDDIACTLWLAMHDPVEANAKAAEDVWDLYNHDLGGGYAPKLTAHLTSPHGSVRQAAASAVAGAMDEYQATVPETLSSLFALFIRESPVGRVAPGGDTRWYGREGVALTLKEGADVLTNRDLPVVATFLISRALADPNPDVRDRMVDAGCAIINEHGADNVALLLPIFENYLDRKSADEERYDLVREGVVIFMGALAKHLSPDSPKISDIVERMLEVLNTPSEAVQRAVSNCLAPLMKSQQANAPALVTRLLDRLLKSDKYAERRGAAFGLAGLVKGLGISSLRQYAIMDTLKAGVEDKSPRTREGALFGFEALCEKLGRLFEPYVIHILPLLLVCFSDPIVAVREATDNAARAIMGQLSGQGVKLVLPALMKGLDDKAWRTKQGSVQLLGAMAYCAPKQLSSCLPTVVPKLSEVLTDTHPKVQAAAQRALQEVGSVIKNPEIAALVPTILVAVADPNEHTKTALEILLQTTFVNSVDAPSLALLVPIVHRGLRERSTDTKKKAAQIVGNMCSLVNEQKDMIPYLELLLPELKKVLLDPIPEVRTVAARALGSLIRGMGEDRFRDLVPWLLETLKSENSSVERSGGAQGLSEVLAALGTDYFERLLPDIITNCSHARPYVRDGYITLFKFLPGAIGAKFENHLGKVLPAILDGLADENETVRDAAMSAGRVLVDSFAKTSLPLLLPAIEEGIFNDSWRIRQSSVELLGDLLFKVAGTSGKVQLSGGSDDEGASTEAHGRAIIEVLGREKRNEVLAAVYMVRSDVSLSVRQAALHVWKTVVVNTPRTLKEIMPLLMRTLILSLASASSERRQVAGRSLGELVRKLGERVLPSIIPILRKGLEDDNWVTRQGVCMGLSEVVASAGRHQLTAHMSELVPAVRIALCDSSPEVQEAAGQAFSALYKNAGMLVVDEIVPALLKDLEEESGSASALGGLKQILSVRTAVVLPHVLPKLVKPPMTAFNAHALGALAEVAGPGLANHLGTILPSLVEGMGAIEDAELASATSKAAQTVALSVDADGLDALMSEVLRLLGDPSAAVRRGACGLLAFFAKNTKLDLEDHTDALLTTLIVMLTDPDEATVKAAWEALGAVTGTVPKESMPTYIKIVRDAVDSARTVERRKLKGKGGPILVPGFCLPKALTPVLQVFLQGLMSGSAELREQAADGLGELIDVTSDAALKPFVVPITGPLIRIIGDRFPWQVKSAILGTLDIVITKGGVSLKPFLPQLQTTFVKCLNDGARTVRSRAARALGRLMGMNPKVDPLVIDLISSVQASEGGVKEATLSALRGVLKHAGKSVSAGAYAKVVPPLRELLGAEEDEFRGLAARTLGALSDHCPDSEYEDLLQSLSATSAAASSQPWTLRHGTTLALASLLRHSAARVAAAPARLQAVLATVKRRAADDKVPVKVAAGKCAGRLLAHQVQAGGATSLQELLPVVATLLTDEASDVRKQALASLKTIAKANVTSLAPFTALVVPPMAKCIQDGNTPVRMAAERCALHVLQLTKGSDSAVQVAQKYMSGLDARRISKMADTSDVSDSEADVADD</sequence>
<feature type="repeat" description="HEAT" evidence="3">
    <location>
        <begin position="1516"/>
        <end position="1554"/>
    </location>
</feature>
<feature type="repeat" description="HEAT" evidence="3">
    <location>
        <begin position="2538"/>
        <end position="2567"/>
    </location>
</feature>
<evidence type="ECO:0000256" key="1">
    <source>
        <dbReference type="ARBA" id="ARBA00007366"/>
    </source>
</evidence>
<dbReference type="OMA" id="FLFTNWL"/>
<dbReference type="InterPro" id="IPR016024">
    <property type="entry name" value="ARM-type_fold"/>
</dbReference>
<gene>
    <name evidence="6" type="ORF">KFL_000180330</name>
</gene>
<evidence type="ECO:0000256" key="4">
    <source>
        <dbReference type="SAM" id="MobiDB-lite"/>
    </source>
</evidence>
<name>A0A1Y1HJN7_KLENI</name>
<feature type="repeat" description="HEAT" evidence="3">
    <location>
        <begin position="1754"/>
        <end position="1789"/>
    </location>
</feature>
<dbReference type="OrthoDB" id="5148094at2759"/>
<dbReference type="InterPro" id="IPR021133">
    <property type="entry name" value="HEAT_type_2"/>
</dbReference>
<dbReference type="GO" id="GO:0019887">
    <property type="term" value="F:protein kinase regulator activity"/>
    <property type="evidence" value="ECO:0000318"/>
    <property type="project" value="GO_Central"/>
</dbReference>
<evidence type="ECO:0000313" key="7">
    <source>
        <dbReference type="Proteomes" id="UP000054558"/>
    </source>
</evidence>
<dbReference type="Pfam" id="PF25786">
    <property type="entry name" value="HEAT_GCN1_C"/>
    <property type="match status" value="1"/>
</dbReference>
<feature type="region of interest" description="Disordered" evidence="4">
    <location>
        <begin position="806"/>
        <end position="858"/>
    </location>
</feature>
<dbReference type="FunFam" id="1.25.10.10:FF:000096">
    <property type="entry name" value="eIF-2-alpha kinase activator gcn1"/>
    <property type="match status" value="1"/>
</dbReference>
<feature type="compositionally biased region" description="Basic and acidic residues" evidence="4">
    <location>
        <begin position="626"/>
        <end position="639"/>
    </location>
</feature>
<dbReference type="STRING" id="105231.A0A1Y1HJN7"/>
<dbReference type="InterPro" id="IPR056810">
    <property type="entry name" value="GNC1-like_N"/>
</dbReference>
<dbReference type="PROSITE" id="PS50077">
    <property type="entry name" value="HEAT_REPEAT"/>
    <property type="match status" value="4"/>
</dbReference>
<dbReference type="InterPro" id="IPR011989">
    <property type="entry name" value="ARM-like"/>
</dbReference>
<feature type="compositionally biased region" description="Basic and acidic residues" evidence="4">
    <location>
        <begin position="839"/>
        <end position="858"/>
    </location>
</feature>
<dbReference type="PANTHER" id="PTHR23346">
    <property type="entry name" value="TRANSLATIONAL ACTIVATOR GCN1-RELATED"/>
    <property type="match status" value="1"/>
</dbReference>
<keyword evidence="7" id="KW-1185">Reference proteome</keyword>
<dbReference type="Pfam" id="PF13513">
    <property type="entry name" value="HEAT_EZ"/>
    <property type="match status" value="1"/>
</dbReference>
<dbReference type="GO" id="GO:0006417">
    <property type="term" value="P:regulation of translation"/>
    <property type="evidence" value="ECO:0000318"/>
    <property type="project" value="GO_Central"/>
</dbReference>
<dbReference type="SMART" id="SM00567">
    <property type="entry name" value="EZ_HEAT"/>
    <property type="match status" value="5"/>
</dbReference>
<dbReference type="InterPro" id="IPR004155">
    <property type="entry name" value="PBS_lyase_HEAT"/>
</dbReference>
<dbReference type="InterPro" id="IPR034085">
    <property type="entry name" value="TOG"/>
</dbReference>
<dbReference type="Pfam" id="PF24984">
    <property type="entry name" value="HEAT_EF3_GNC1"/>
    <property type="match status" value="1"/>
</dbReference>
<feature type="region of interest" description="Disordered" evidence="4">
    <location>
        <begin position="620"/>
        <end position="642"/>
    </location>
</feature>
<reference evidence="6 7" key="1">
    <citation type="journal article" date="2014" name="Nat. Commun.">
        <title>Klebsormidium flaccidum genome reveals primary factors for plant terrestrial adaptation.</title>
        <authorList>
            <person name="Hori K."/>
            <person name="Maruyama F."/>
            <person name="Fujisawa T."/>
            <person name="Togashi T."/>
            <person name="Yamamoto N."/>
            <person name="Seo M."/>
            <person name="Sato S."/>
            <person name="Yamada T."/>
            <person name="Mori H."/>
            <person name="Tajima N."/>
            <person name="Moriyama T."/>
            <person name="Ikeuchi M."/>
            <person name="Watanabe M."/>
            <person name="Wada H."/>
            <person name="Kobayashi K."/>
            <person name="Saito M."/>
            <person name="Masuda T."/>
            <person name="Sasaki-Sekimoto Y."/>
            <person name="Mashiguchi K."/>
            <person name="Awai K."/>
            <person name="Shimojima M."/>
            <person name="Masuda S."/>
            <person name="Iwai M."/>
            <person name="Nobusawa T."/>
            <person name="Narise T."/>
            <person name="Kondo S."/>
            <person name="Saito H."/>
            <person name="Sato R."/>
            <person name="Murakawa M."/>
            <person name="Ihara Y."/>
            <person name="Oshima-Yamada Y."/>
            <person name="Ohtaka K."/>
            <person name="Satoh M."/>
            <person name="Sonobe K."/>
            <person name="Ishii M."/>
            <person name="Ohtani R."/>
            <person name="Kanamori-Sato M."/>
            <person name="Honoki R."/>
            <person name="Miyazaki D."/>
            <person name="Mochizuki H."/>
            <person name="Umetsu J."/>
            <person name="Higashi K."/>
            <person name="Shibata D."/>
            <person name="Kamiya Y."/>
            <person name="Sato N."/>
            <person name="Nakamura Y."/>
            <person name="Tabata S."/>
            <person name="Ida S."/>
            <person name="Kurokawa K."/>
            <person name="Ohta H."/>
        </authorList>
    </citation>
    <scope>NUCLEOTIDE SEQUENCE [LARGE SCALE GENOMIC DNA]</scope>
    <source>
        <strain evidence="6 7">NIES-2285</strain>
    </source>
</reference>
<dbReference type="SMART" id="SM01349">
    <property type="entry name" value="TOG"/>
    <property type="match status" value="2"/>
</dbReference>
<evidence type="ECO:0000259" key="5">
    <source>
        <dbReference type="SMART" id="SM01349"/>
    </source>
</evidence>